<feature type="region of interest" description="Disordered" evidence="1">
    <location>
        <begin position="447"/>
        <end position="469"/>
    </location>
</feature>
<keyword evidence="4" id="KW-1185">Reference proteome</keyword>
<evidence type="ECO:0000256" key="2">
    <source>
        <dbReference type="SAM" id="Phobius"/>
    </source>
</evidence>
<name>A0ABQ5KTU0_9EUKA</name>
<evidence type="ECO:0000313" key="3">
    <source>
        <dbReference type="EMBL" id="GKT35885.1"/>
    </source>
</evidence>
<gene>
    <name evidence="3" type="ORF">ADUPG1_008951</name>
</gene>
<keyword evidence="2" id="KW-0812">Transmembrane</keyword>
<feature type="compositionally biased region" description="Polar residues" evidence="1">
    <location>
        <begin position="865"/>
        <end position="874"/>
    </location>
</feature>
<accession>A0ABQ5KTU0</accession>
<feature type="compositionally biased region" description="Polar residues" evidence="1">
    <location>
        <begin position="447"/>
        <end position="461"/>
    </location>
</feature>
<feature type="non-terminal residue" evidence="3">
    <location>
        <position position="1"/>
    </location>
</feature>
<feature type="compositionally biased region" description="Polar residues" evidence="1">
    <location>
        <begin position="586"/>
        <end position="595"/>
    </location>
</feature>
<keyword evidence="2" id="KW-0472">Membrane</keyword>
<dbReference type="Proteomes" id="UP001057375">
    <property type="component" value="Unassembled WGS sequence"/>
</dbReference>
<feature type="compositionally biased region" description="Basic and acidic residues" evidence="1">
    <location>
        <begin position="572"/>
        <end position="584"/>
    </location>
</feature>
<proteinExistence type="predicted"/>
<evidence type="ECO:0000256" key="1">
    <source>
        <dbReference type="SAM" id="MobiDB-lite"/>
    </source>
</evidence>
<feature type="transmembrane region" description="Helical" evidence="2">
    <location>
        <begin position="143"/>
        <end position="165"/>
    </location>
</feature>
<sequence>KQSHEESYSTHPSSSTLSLESSVPNSESSFLKGPSYPSIALFSPDIHPQAQPPAQIPTAVPITNRADIKSMRVGAYVSALNTIEGICACLGGQVKRKRLLIANLQRKKRLHIQSGEDWSYDHARQYNLKTRSAMIYINRFLSYFYGVIVSLASTCVETISIMMSGKKSDELIVCRRSIALLCIQAITRCVVFMGGSDIWNILFTSPLIEHQRKEKWSGSGQGTDSLIVSSFTSFVSFPASSDSPLLTLFHLSLSPSLLKRDKEIVSKSANRQLLLFLDTMASKCRECVYGCVYSCGGLSQLPKWIDIKQSINGNDIVSVVEKNGGEFSPAESGGSSESIDSTQGKDYSLLGSEAVIRSVTGFYDSYVPPLSIEEASESLLLSVSEECVLELREKGDGICECIVMNEIGTWCWEVEEKGLEASCMDLQSTRLKDLAHSDVDDATTVLQHKQPTTQPPSLASQNKKKKDVTMPRVDTYLTDLLCAARDQCRDEEKGKKKDEMKEERIARKRADKEERKLLKEWREKEQSIMSEVDKFTVLVSSSSGTVKSDQRQAKDGRDRSLTITDTILDVDAEPKMGKKEKESLETGASQEQGNSTLVKDEHELDHEISGLHISQIQSQDHPDSLIADESGIVGDACDATRLELSEQESDEHQHGKYPVPLVSKLRVSRLLLTQFGFISSLPPPDLMLTHIIPCNSSSVHKLNSLRNVHSESYRVPFFVFNGHVTHEYSSHSILKSIFTNYTTHSHASTGTTTTISSSDYSSQGYGQESQSISSVSQHIPQEYLYLLSQISFIVDTRTFKGPLHGLESFDDVVHGCVSSVCSPGLSSAPLAPSIVFPVPHLNASVGDLLTCSDVDNMLSEVLSGDVSSHGSPSRSKAGDTSKPLNESMWETTGTGTASLSSSLSSSASSIGQLESLESQGYSSSHVMSTLRKEMTEDEHDLIVSIRNQQLKQLKHNIELFTDNSILCVWNEAEFSIDMLAEFKQCSAVLCITPLRVSSQVFSYDSSERRSECGELLVRIELLSLDAYFNILLQPFVVPISVAGIVLQPMLLNLCRLAVQVKEGTRTTPFLKRNYVLKQLREESIPLTHNGWIKELVK</sequence>
<evidence type="ECO:0000313" key="4">
    <source>
        <dbReference type="Proteomes" id="UP001057375"/>
    </source>
</evidence>
<protein>
    <submittedName>
        <fullName evidence="3">Uncharacterized protein</fullName>
    </submittedName>
</protein>
<comment type="caution">
    <text evidence="3">The sequence shown here is derived from an EMBL/GenBank/DDBJ whole genome shotgun (WGS) entry which is preliminary data.</text>
</comment>
<keyword evidence="2" id="KW-1133">Transmembrane helix</keyword>
<feature type="region of interest" description="Disordered" evidence="1">
    <location>
        <begin position="572"/>
        <end position="595"/>
    </location>
</feature>
<feature type="region of interest" description="Disordered" evidence="1">
    <location>
        <begin position="1"/>
        <end position="30"/>
    </location>
</feature>
<dbReference type="EMBL" id="BQXS01011089">
    <property type="protein sequence ID" value="GKT35885.1"/>
    <property type="molecule type" value="Genomic_DNA"/>
</dbReference>
<organism evidence="3 4">
    <name type="scientific">Aduncisulcus paluster</name>
    <dbReference type="NCBI Taxonomy" id="2918883"/>
    <lineage>
        <taxon>Eukaryota</taxon>
        <taxon>Metamonada</taxon>
        <taxon>Carpediemonas-like organisms</taxon>
        <taxon>Aduncisulcus</taxon>
    </lineage>
</organism>
<feature type="compositionally biased region" description="Low complexity" evidence="1">
    <location>
        <begin position="9"/>
        <end position="29"/>
    </location>
</feature>
<feature type="region of interest" description="Disordered" evidence="1">
    <location>
        <begin position="863"/>
        <end position="897"/>
    </location>
</feature>
<reference evidence="3" key="1">
    <citation type="submission" date="2022-03" db="EMBL/GenBank/DDBJ databases">
        <title>Draft genome sequence of Aduncisulcus paluster, a free-living microaerophilic Fornicata.</title>
        <authorList>
            <person name="Yuyama I."/>
            <person name="Kume K."/>
            <person name="Tamura T."/>
            <person name="Inagaki Y."/>
            <person name="Hashimoto T."/>
        </authorList>
    </citation>
    <scope>NUCLEOTIDE SEQUENCE</scope>
    <source>
        <strain evidence="3">NY0171</strain>
    </source>
</reference>